<dbReference type="OrthoDB" id="5853397at2759"/>
<dbReference type="GeneID" id="105264648"/>
<dbReference type="InterPro" id="IPR039039">
    <property type="entry name" value="RAI1-like_fam"/>
</dbReference>
<evidence type="ECO:0000313" key="4">
    <source>
        <dbReference type="EMBL" id="JAG80851.1"/>
    </source>
</evidence>
<dbReference type="PANTHER" id="PTHR12395">
    <property type="entry name" value="DOM-3 RELATED"/>
    <property type="match status" value="1"/>
</dbReference>
<comment type="cofactor">
    <cofactor evidence="2">
        <name>a divalent metal cation</name>
        <dbReference type="ChEBI" id="CHEBI:60240"/>
    </cofactor>
</comment>
<reference evidence="6" key="2">
    <citation type="submission" date="2025-04" db="UniProtKB">
        <authorList>
            <consortium name="RefSeq"/>
        </authorList>
    </citation>
    <scope>IDENTIFICATION</scope>
    <source>
        <strain evidence="6">USDA-PBARC FA_bdor</strain>
        <tissue evidence="6">Whole organism</tissue>
    </source>
</reference>
<protein>
    <recommendedName>
        <fullName evidence="2">Decapping nuclease</fullName>
        <ecNumber evidence="2">3.6.1.-</ecNumber>
    </recommendedName>
</protein>
<dbReference type="RefSeq" id="XP_011299955.1">
    <property type="nucleotide sequence ID" value="XM_011301653.1"/>
</dbReference>
<dbReference type="GO" id="GO:0110155">
    <property type="term" value="P:NAD-cap decapping"/>
    <property type="evidence" value="ECO:0007669"/>
    <property type="project" value="TreeGrafter"/>
</dbReference>
<dbReference type="GO" id="GO:0004518">
    <property type="term" value="F:nuclease activity"/>
    <property type="evidence" value="ECO:0007669"/>
    <property type="project" value="UniProtKB-KW"/>
</dbReference>
<sequence>MNSSHEQNVFRVKNSWNGNFPSFRRPEVIGYWSVNGSRDVSYDSSQLQYYSPPKTTEVRFDLNRGINSVLRKPEDLDERIDHLLQWIGKNSEKIRANPTTKRWLQPNFISYRGLLTKIMKTPYDMREGWIICASKWRGSIYLCHFDTEADKEDKANITPRQMAMCSWGFKFEQYILTEVPGGSPDPLKPVNECEEFDCVFQTRLREHELLYGGEMDGVCSDERLRDPLPLEKLKFVELKTSRILENDRQWMNMQRHKFLKWWCQSFLVGIEDILCGFRDDSGIIRQLENYKVSDIARNSQKYWKAAAAMNFCDNFLRHVASTVRNDCDRTVYKFERIPNGDIYLTEVPPTSDYAFLPPWFRAIR</sequence>
<dbReference type="GO" id="GO:0046872">
    <property type="term" value="F:metal ion binding"/>
    <property type="evidence" value="ECO:0007669"/>
    <property type="project" value="UniProtKB-KW"/>
</dbReference>
<dbReference type="EMBL" id="GBYB01011084">
    <property type="protein sequence ID" value="JAG80851.1"/>
    <property type="molecule type" value="Transcribed_RNA"/>
</dbReference>
<dbReference type="Pfam" id="PF08652">
    <property type="entry name" value="RAI1"/>
    <property type="match status" value="1"/>
</dbReference>
<keyword evidence="5" id="KW-1185">Reference proteome</keyword>
<keyword evidence="2" id="KW-0539">Nucleus</keyword>
<evidence type="ECO:0000259" key="3">
    <source>
        <dbReference type="Pfam" id="PF08652"/>
    </source>
</evidence>
<evidence type="ECO:0000313" key="5">
    <source>
        <dbReference type="Proteomes" id="UP000694866"/>
    </source>
</evidence>
<dbReference type="KEGG" id="fas:105264648"/>
<accession>A0A0C9R455</accession>
<dbReference type="PANTHER" id="PTHR12395:SF9">
    <property type="entry name" value="DECAPPING AND EXORIBONUCLEASE PROTEIN"/>
    <property type="match status" value="1"/>
</dbReference>
<dbReference type="InterPro" id="IPR013961">
    <property type="entry name" value="RAI1"/>
</dbReference>
<dbReference type="AlphaFoldDB" id="A0A0C9R455"/>
<comment type="similarity">
    <text evidence="1 2">Belongs to the DXO/Dom3Z family.</text>
</comment>
<accession>A0A9R1SZI0</accession>
<feature type="domain" description="RAI1-like" evidence="3">
    <location>
        <begin position="24"/>
        <end position="361"/>
    </location>
</feature>
<keyword evidence="2" id="KW-0547">Nucleotide-binding</keyword>
<organism evidence="4">
    <name type="scientific">Fopius arisanus</name>
    <dbReference type="NCBI Taxonomy" id="64838"/>
    <lineage>
        <taxon>Eukaryota</taxon>
        <taxon>Metazoa</taxon>
        <taxon>Ecdysozoa</taxon>
        <taxon>Arthropoda</taxon>
        <taxon>Hexapoda</taxon>
        <taxon>Insecta</taxon>
        <taxon>Pterygota</taxon>
        <taxon>Neoptera</taxon>
        <taxon>Endopterygota</taxon>
        <taxon>Hymenoptera</taxon>
        <taxon>Apocrita</taxon>
        <taxon>Ichneumonoidea</taxon>
        <taxon>Braconidae</taxon>
        <taxon>Opiinae</taxon>
        <taxon>Fopius</taxon>
    </lineage>
</organism>
<keyword evidence="2" id="KW-0378">Hydrolase</keyword>
<dbReference type="GO" id="GO:0034353">
    <property type="term" value="F:mRNA 5'-diphosphatase activity"/>
    <property type="evidence" value="ECO:0007669"/>
    <property type="project" value="TreeGrafter"/>
</dbReference>
<gene>
    <name evidence="4" type="primary">DOM3Z</name>
    <name evidence="6" type="synonym">LOC105264648</name>
    <name evidence="4" type="ORF">g.16908</name>
</gene>
<dbReference type="EC" id="3.6.1.-" evidence="2"/>
<proteinExistence type="inferred from homology"/>
<evidence type="ECO:0000256" key="2">
    <source>
        <dbReference type="RuleBase" id="RU367113"/>
    </source>
</evidence>
<keyword evidence="2" id="KW-0479">Metal-binding</keyword>
<keyword evidence="2" id="KW-0694">RNA-binding</keyword>
<evidence type="ECO:0000256" key="1">
    <source>
        <dbReference type="ARBA" id="ARBA00006562"/>
    </source>
</evidence>
<name>A0A0C9R455_9HYME</name>
<dbReference type="GO" id="GO:0000166">
    <property type="term" value="F:nucleotide binding"/>
    <property type="evidence" value="ECO:0007669"/>
    <property type="project" value="UniProtKB-KW"/>
</dbReference>
<dbReference type="Proteomes" id="UP000694866">
    <property type="component" value="Unplaced"/>
</dbReference>
<dbReference type="GO" id="GO:0005829">
    <property type="term" value="C:cytosol"/>
    <property type="evidence" value="ECO:0007669"/>
    <property type="project" value="TreeGrafter"/>
</dbReference>
<dbReference type="GO" id="GO:0005634">
    <property type="term" value="C:nucleus"/>
    <property type="evidence" value="ECO:0007669"/>
    <property type="project" value="UniProtKB-SubCell"/>
</dbReference>
<keyword evidence="2" id="KW-0540">Nuclease</keyword>
<evidence type="ECO:0000313" key="6">
    <source>
        <dbReference type="RefSeq" id="XP_011299955.1"/>
    </source>
</evidence>
<dbReference type="GO" id="GO:0003723">
    <property type="term" value="F:RNA binding"/>
    <property type="evidence" value="ECO:0007669"/>
    <property type="project" value="UniProtKB-KW"/>
</dbReference>
<comment type="function">
    <text evidence="2">Decapping enzyme for NAD-capped RNAs: specifically hydrolyzes the nicotinamide adenine dinucleotide (NAD) cap from a subset of RNAs by removing the entire NAD moiety from the 5'-end of an NAD-capped RNA.</text>
</comment>
<comment type="subcellular location">
    <subcellularLocation>
        <location evidence="2">Nucleus</location>
    </subcellularLocation>
</comment>
<reference evidence="4" key="1">
    <citation type="submission" date="2015-01" db="EMBL/GenBank/DDBJ databases">
        <title>Transcriptome Assembly of Fopius arisanus.</title>
        <authorList>
            <person name="Geib S."/>
        </authorList>
    </citation>
    <scope>NUCLEOTIDE SEQUENCE</scope>
</reference>
<dbReference type="GO" id="GO:0000956">
    <property type="term" value="P:nuclear-transcribed mRNA catabolic process"/>
    <property type="evidence" value="ECO:0007669"/>
    <property type="project" value="TreeGrafter"/>
</dbReference>